<name>A0A238YX89_9FLAO</name>
<protein>
    <recommendedName>
        <fullName evidence="1">CoA-binding domain-containing protein</fullName>
    </recommendedName>
</protein>
<keyword evidence="3" id="KW-1185">Reference proteome</keyword>
<organism evidence="2 3">
    <name type="scientific">Dokdonia pacifica</name>
    <dbReference type="NCBI Taxonomy" id="1627892"/>
    <lineage>
        <taxon>Bacteria</taxon>
        <taxon>Pseudomonadati</taxon>
        <taxon>Bacteroidota</taxon>
        <taxon>Flavobacteriia</taxon>
        <taxon>Flavobacteriales</taxon>
        <taxon>Flavobacteriaceae</taxon>
        <taxon>Dokdonia</taxon>
    </lineage>
</organism>
<dbReference type="InterPro" id="IPR036291">
    <property type="entry name" value="NAD(P)-bd_dom_sf"/>
</dbReference>
<dbReference type="InterPro" id="IPR003781">
    <property type="entry name" value="CoA-bd"/>
</dbReference>
<evidence type="ECO:0000313" key="3">
    <source>
        <dbReference type="Proteomes" id="UP000198379"/>
    </source>
</evidence>
<evidence type="ECO:0000259" key="1">
    <source>
        <dbReference type="Pfam" id="PF13380"/>
    </source>
</evidence>
<dbReference type="Proteomes" id="UP000198379">
    <property type="component" value="Unassembled WGS sequence"/>
</dbReference>
<proteinExistence type="predicted"/>
<dbReference type="SUPFAM" id="SSF51735">
    <property type="entry name" value="NAD(P)-binding Rossmann-fold domains"/>
    <property type="match status" value="1"/>
</dbReference>
<dbReference type="AlphaFoldDB" id="A0A238YX89"/>
<dbReference type="Gene3D" id="3.40.50.720">
    <property type="entry name" value="NAD(P)-binding Rossmann-like Domain"/>
    <property type="match status" value="1"/>
</dbReference>
<evidence type="ECO:0000313" key="2">
    <source>
        <dbReference type="EMBL" id="SNR75690.1"/>
    </source>
</evidence>
<gene>
    <name evidence="2" type="ORF">SAMN06265376_102431</name>
</gene>
<reference evidence="2 3" key="1">
    <citation type="submission" date="2017-06" db="EMBL/GenBank/DDBJ databases">
        <authorList>
            <person name="Kim H.J."/>
            <person name="Triplett B.A."/>
        </authorList>
    </citation>
    <scope>NUCLEOTIDE SEQUENCE [LARGE SCALE GENOMIC DNA]</scope>
    <source>
        <strain evidence="2 3">DSM 25597</strain>
    </source>
</reference>
<accession>A0A238YX89</accession>
<dbReference type="Pfam" id="PF13380">
    <property type="entry name" value="CoA_binding_2"/>
    <property type="match status" value="1"/>
</dbReference>
<feature type="domain" description="CoA-binding" evidence="1">
    <location>
        <begin position="6"/>
        <end position="122"/>
    </location>
</feature>
<dbReference type="EMBL" id="FZNY01000002">
    <property type="protein sequence ID" value="SNR75690.1"/>
    <property type="molecule type" value="Genomic_DNA"/>
</dbReference>
<sequence>MIIKPTLVLGASLKSIRYSHLAVQRLQKYNHPVIAVGLRSGTIDGQEVITFESAFAKAETHKNKIDTVTLYIGPKHQHQYMDYVVSLQPKRVIFNPGTENPEFYKLLKENNINFEVACTLVLLGTNQY</sequence>